<dbReference type="Pfam" id="PF00027">
    <property type="entry name" value="cNMP_binding"/>
    <property type="match status" value="1"/>
</dbReference>
<feature type="transmembrane region" description="Helical" evidence="21">
    <location>
        <begin position="149"/>
        <end position="169"/>
    </location>
</feature>
<keyword evidence="9" id="KW-0631">Potassium channel</keyword>
<keyword evidence="17" id="KW-0407">Ion channel</keyword>
<feature type="transmembrane region" description="Helical" evidence="21">
    <location>
        <begin position="175"/>
        <end position="191"/>
    </location>
</feature>
<dbReference type="InterPro" id="IPR005821">
    <property type="entry name" value="Ion_trans_dom"/>
</dbReference>
<keyword evidence="12 21" id="KW-1133">Transmembrane helix</keyword>
<sequence length="453" mass="49523">MSPPKRSAARAAAAAPTWRRPVAPTVPRRPRRLRRSKKPWRAREAVGLVPRGRGLRDPNLRDRLYELLEHDPLAYSVGSRFIQLIIGVIVLDVVAMVLASVPDLDAQFGALFSAIKVFAVIVFALEYAARLWTVAGHTQRKASALSDRLSYAFSALGIIDLMAFLPAAIVLATGRHATLAALGVLPFFKLIRYSPAMRSLLAAVHAERRALIGCIVILIGVVLTFASLLYAIERDVQPDKLGTIPQAMWWAIVTLGTVGYGDVVPVTTLGKFVSVFAIISGFAMIALPVAIISTAFAEEVKRRDFVVTWGMLARVPLFSHLSASEIADIMRLLRARTIEQGEILVRRGDAATSMYFITAGEVEIALPTQNVRLTDGTFFGEIALLHKTKRSGTVTATRKTRLLVLDAQDFHALIERMPTLAAHVHKTAKARLEETGDLAAAELAQAEREGTDR</sequence>
<comment type="subunit">
    <text evidence="2">Homotetramer.</text>
</comment>
<keyword evidence="4" id="KW-1003">Cell membrane</keyword>
<dbReference type="HOGENOM" id="CLU_011722_1_2_5"/>
<dbReference type="GO" id="GO:0005249">
    <property type="term" value="F:voltage-gated potassium channel activity"/>
    <property type="evidence" value="ECO:0007669"/>
    <property type="project" value="InterPro"/>
</dbReference>
<evidence type="ECO:0000259" key="22">
    <source>
        <dbReference type="PROSITE" id="PS50042"/>
    </source>
</evidence>
<comment type="subcellular location">
    <subcellularLocation>
        <location evidence="1">Cell membrane</location>
        <topology evidence="1">Multi-pass membrane protein</topology>
    </subcellularLocation>
</comment>
<dbReference type="SMART" id="SM00100">
    <property type="entry name" value="cNMP"/>
    <property type="match status" value="1"/>
</dbReference>
<dbReference type="PhylomeDB" id="Q89I90"/>
<evidence type="ECO:0000256" key="8">
    <source>
        <dbReference type="ARBA" id="ARBA00022741"/>
    </source>
</evidence>
<evidence type="ECO:0000256" key="19">
    <source>
        <dbReference type="ARBA" id="ARBA00060926"/>
    </source>
</evidence>
<evidence type="ECO:0000256" key="17">
    <source>
        <dbReference type="ARBA" id="ARBA00023303"/>
    </source>
</evidence>
<dbReference type="InterPro" id="IPR028325">
    <property type="entry name" value="VG_K_chnl"/>
</dbReference>
<evidence type="ECO:0000256" key="11">
    <source>
        <dbReference type="ARBA" id="ARBA00022958"/>
    </source>
</evidence>
<dbReference type="PANTHER" id="PTHR11537">
    <property type="entry name" value="VOLTAGE-GATED POTASSIUM CHANNEL"/>
    <property type="match status" value="1"/>
</dbReference>
<dbReference type="PANTHER" id="PTHR11537:SF254">
    <property type="entry name" value="POTASSIUM VOLTAGE-GATED CHANNEL PROTEIN SHAB"/>
    <property type="match status" value="1"/>
</dbReference>
<evidence type="ECO:0000256" key="4">
    <source>
        <dbReference type="ARBA" id="ARBA00022475"/>
    </source>
</evidence>
<evidence type="ECO:0000256" key="14">
    <source>
        <dbReference type="ARBA" id="ARBA00023136"/>
    </source>
</evidence>
<feature type="transmembrane region" description="Helical" evidence="21">
    <location>
        <begin position="272"/>
        <end position="296"/>
    </location>
</feature>
<dbReference type="Pfam" id="PF00520">
    <property type="entry name" value="Ion_trans"/>
    <property type="match status" value="1"/>
</dbReference>
<evidence type="ECO:0000256" key="2">
    <source>
        <dbReference type="ARBA" id="ARBA00011881"/>
    </source>
</evidence>
<dbReference type="GO" id="GO:0008076">
    <property type="term" value="C:voltage-gated potassium channel complex"/>
    <property type="evidence" value="ECO:0007669"/>
    <property type="project" value="InterPro"/>
</dbReference>
<feature type="transmembrane region" description="Helical" evidence="21">
    <location>
        <begin position="211"/>
        <end position="232"/>
    </location>
</feature>
<evidence type="ECO:0000256" key="6">
    <source>
        <dbReference type="ARBA" id="ARBA00022566"/>
    </source>
</evidence>
<evidence type="ECO:0000256" key="1">
    <source>
        <dbReference type="ARBA" id="ARBA00004651"/>
    </source>
</evidence>
<evidence type="ECO:0000256" key="16">
    <source>
        <dbReference type="ARBA" id="ARBA00023286"/>
    </source>
</evidence>
<dbReference type="FunFam" id="2.60.120.10:FF:000406">
    <property type="entry name" value="Cyclic nucleotide-binding protein"/>
    <property type="match status" value="1"/>
</dbReference>
<feature type="transmembrane region" description="Helical" evidence="21">
    <location>
        <begin position="81"/>
        <end position="101"/>
    </location>
</feature>
<evidence type="ECO:0000256" key="9">
    <source>
        <dbReference type="ARBA" id="ARBA00022826"/>
    </source>
</evidence>
<dbReference type="PRINTS" id="PR00169">
    <property type="entry name" value="KCHANNEL"/>
</dbReference>
<dbReference type="Gene3D" id="1.10.287.70">
    <property type="match status" value="1"/>
</dbReference>
<evidence type="ECO:0000256" key="3">
    <source>
        <dbReference type="ARBA" id="ARBA00022448"/>
    </source>
</evidence>
<dbReference type="KEGG" id="bja:bll5749"/>
<dbReference type="CDD" id="cd00038">
    <property type="entry name" value="CAP_ED"/>
    <property type="match status" value="1"/>
</dbReference>
<dbReference type="PATRIC" id="fig|224911.5.peg.5864"/>
<proteinExistence type="inferred from homology"/>
<dbReference type="AlphaFoldDB" id="Q89I90"/>
<comment type="function">
    <text evidence="18">Cyclic nucleotide-regulated potassium channel activated by cAMP.</text>
</comment>
<keyword evidence="14 21" id="KW-0472">Membrane</keyword>
<dbReference type="EnsemblBacteria" id="BAC51014">
    <property type="protein sequence ID" value="BAC51014"/>
    <property type="gene ID" value="BAC51014"/>
</dbReference>
<keyword evidence="7 21" id="KW-0812">Transmembrane</keyword>
<keyword evidence="16" id="KW-1071">Ligand-gated ion channel</keyword>
<dbReference type="GO" id="GO:0071805">
    <property type="term" value="P:potassium ion transmembrane transport"/>
    <property type="evidence" value="ECO:0000318"/>
    <property type="project" value="GO_Central"/>
</dbReference>
<organism evidence="23 24">
    <name type="scientific">Bradyrhizobium diazoefficiens (strain JCM 10833 / BCRC 13528 / IAM 13628 / NBRC 14792 / USDA 110)</name>
    <dbReference type="NCBI Taxonomy" id="224911"/>
    <lineage>
        <taxon>Bacteria</taxon>
        <taxon>Pseudomonadati</taxon>
        <taxon>Pseudomonadota</taxon>
        <taxon>Alphaproteobacteria</taxon>
        <taxon>Hyphomicrobiales</taxon>
        <taxon>Nitrobacteraceae</taxon>
        <taxon>Bradyrhizobium</taxon>
    </lineage>
</organism>
<feature type="compositionally biased region" description="Low complexity" evidence="20">
    <location>
        <begin position="1"/>
        <end position="26"/>
    </location>
</feature>
<dbReference type="GO" id="GO:0001508">
    <property type="term" value="P:action potential"/>
    <property type="evidence" value="ECO:0000318"/>
    <property type="project" value="GO_Central"/>
</dbReference>
<dbReference type="EMBL" id="BA000040">
    <property type="protein sequence ID" value="BAC51014.1"/>
    <property type="molecule type" value="Genomic_DNA"/>
</dbReference>
<keyword evidence="24" id="KW-1185">Reference proteome</keyword>
<name>Q89I90_BRADU</name>
<dbReference type="InterPro" id="IPR000595">
    <property type="entry name" value="cNMP-bd_dom"/>
</dbReference>
<feature type="transmembrane region" description="Helical" evidence="21">
    <location>
        <begin position="107"/>
        <end position="128"/>
    </location>
</feature>
<evidence type="ECO:0000256" key="15">
    <source>
        <dbReference type="ARBA" id="ARBA00023149"/>
    </source>
</evidence>
<protein>
    <submittedName>
        <fullName evidence="23">Bll5749 protein</fullName>
    </submittedName>
</protein>
<evidence type="ECO:0000256" key="13">
    <source>
        <dbReference type="ARBA" id="ARBA00023065"/>
    </source>
</evidence>
<keyword evidence="5" id="KW-0633">Potassium transport</keyword>
<dbReference type="FunFam" id="1.10.287.70:FF:000181">
    <property type="entry name" value="Cyclic nucleotide-gated potassium channel mll3241"/>
    <property type="match status" value="1"/>
</dbReference>
<evidence type="ECO:0000256" key="10">
    <source>
        <dbReference type="ARBA" id="ARBA00022882"/>
    </source>
</evidence>
<gene>
    <name evidence="23" type="ordered locus">bll5749</name>
</gene>
<dbReference type="InterPro" id="IPR018488">
    <property type="entry name" value="cNMP-bd_CS"/>
</dbReference>
<evidence type="ECO:0000313" key="24">
    <source>
        <dbReference type="Proteomes" id="UP000002526"/>
    </source>
</evidence>
<evidence type="ECO:0000256" key="12">
    <source>
        <dbReference type="ARBA" id="ARBA00022989"/>
    </source>
</evidence>
<dbReference type="SUPFAM" id="SSF51206">
    <property type="entry name" value="cAMP-binding domain-like"/>
    <property type="match status" value="1"/>
</dbReference>
<dbReference type="InterPro" id="IPR014710">
    <property type="entry name" value="RmlC-like_jellyroll"/>
</dbReference>
<keyword evidence="10" id="KW-0851">Voltage-gated channel</keyword>
<feature type="compositionally biased region" description="Basic residues" evidence="20">
    <location>
        <begin position="28"/>
        <end position="37"/>
    </location>
</feature>
<keyword evidence="11" id="KW-0630">Potassium</keyword>
<keyword evidence="6" id="KW-0116">cAMP-binding</keyword>
<dbReference type="GO" id="GO:0030552">
    <property type="term" value="F:cAMP binding"/>
    <property type="evidence" value="ECO:0007669"/>
    <property type="project" value="UniProtKB-KW"/>
</dbReference>
<keyword evidence="8" id="KW-0547">Nucleotide-binding</keyword>
<evidence type="ECO:0000256" key="7">
    <source>
        <dbReference type="ARBA" id="ARBA00022692"/>
    </source>
</evidence>
<dbReference type="Proteomes" id="UP000002526">
    <property type="component" value="Chromosome"/>
</dbReference>
<evidence type="ECO:0000313" key="23">
    <source>
        <dbReference type="EMBL" id="BAC51014.1"/>
    </source>
</evidence>
<keyword evidence="15" id="KW-0114">cAMP</keyword>
<dbReference type="OrthoDB" id="9799090at2"/>
<dbReference type="InParanoid" id="Q89I90"/>
<dbReference type="Gene3D" id="1.20.120.350">
    <property type="entry name" value="Voltage-gated potassium channels. Chain C"/>
    <property type="match status" value="1"/>
</dbReference>
<feature type="domain" description="Cyclic nucleotide-binding" evidence="22">
    <location>
        <begin position="317"/>
        <end position="414"/>
    </location>
</feature>
<evidence type="ECO:0000256" key="5">
    <source>
        <dbReference type="ARBA" id="ARBA00022538"/>
    </source>
</evidence>
<evidence type="ECO:0000256" key="18">
    <source>
        <dbReference type="ARBA" id="ARBA00058429"/>
    </source>
</evidence>
<evidence type="ECO:0000256" key="21">
    <source>
        <dbReference type="SAM" id="Phobius"/>
    </source>
</evidence>
<dbReference type="STRING" id="224911.AAV28_26255"/>
<dbReference type="Gene3D" id="2.60.120.10">
    <property type="entry name" value="Jelly Rolls"/>
    <property type="match status" value="1"/>
</dbReference>
<dbReference type="PROSITE" id="PS50042">
    <property type="entry name" value="CNMP_BINDING_3"/>
    <property type="match status" value="1"/>
</dbReference>
<dbReference type="SUPFAM" id="SSF81324">
    <property type="entry name" value="Voltage-gated potassium channels"/>
    <property type="match status" value="1"/>
</dbReference>
<evidence type="ECO:0000256" key="20">
    <source>
        <dbReference type="SAM" id="MobiDB-lite"/>
    </source>
</evidence>
<accession>Q89I90</accession>
<feature type="region of interest" description="Disordered" evidence="20">
    <location>
        <begin position="1"/>
        <end position="37"/>
    </location>
</feature>
<dbReference type="InterPro" id="IPR018490">
    <property type="entry name" value="cNMP-bd_dom_sf"/>
</dbReference>
<dbReference type="InterPro" id="IPR027359">
    <property type="entry name" value="Volt_channel_dom_sf"/>
</dbReference>
<keyword evidence="3" id="KW-0813">Transport</keyword>
<comment type="similarity">
    <text evidence="19">Belongs to the potassium channel family.</text>
</comment>
<reference evidence="24" key="1">
    <citation type="journal article" date="2002" name="DNA Res.">
        <title>Complete genomic sequence of nitrogen-fixing symbiotic bacterium Bradyrhizobium japonicum USDA110.</title>
        <authorList>
            <person name="Kaneko T."/>
            <person name="Nakamura Y."/>
            <person name="Sato S."/>
            <person name="Minamisawa K."/>
            <person name="Uchiumi T."/>
            <person name="Sasamoto S."/>
            <person name="Watanabe A."/>
            <person name="Idesawa K."/>
            <person name="Iriguchi M."/>
            <person name="Kawashima K."/>
            <person name="Kohara M."/>
            <person name="Matsumoto M."/>
            <person name="Shimpo S."/>
            <person name="Tsuruoka H."/>
            <person name="Wada T."/>
            <person name="Yamada M."/>
            <person name="Tabata S."/>
        </authorList>
    </citation>
    <scope>NUCLEOTIDE SEQUENCE [LARGE SCALE GENOMIC DNA]</scope>
    <source>
        <strain evidence="24">JCM 10833 / BCRC 13528 / IAM 13628 / NBRC 14792 / USDA 110</strain>
    </source>
</reference>
<keyword evidence="13" id="KW-0406">Ion transport</keyword>
<dbReference type="eggNOG" id="COG2905">
    <property type="taxonomic scope" value="Bacteria"/>
</dbReference>
<dbReference type="PROSITE" id="PS00888">
    <property type="entry name" value="CNMP_BINDING_1"/>
    <property type="match status" value="1"/>
</dbReference>
<dbReference type="GO" id="GO:0016020">
    <property type="term" value="C:membrane"/>
    <property type="evidence" value="ECO:0000318"/>
    <property type="project" value="GO_Central"/>
</dbReference>